<reference evidence="1 2" key="1">
    <citation type="submission" date="2024-08" db="EMBL/GenBank/DDBJ databases">
        <authorList>
            <person name="Ishaq N."/>
        </authorList>
    </citation>
    <scope>NUCLEOTIDE SEQUENCE [LARGE SCALE GENOMIC DNA]</scope>
    <source>
        <strain evidence="1 2">JCM 30400</strain>
    </source>
</reference>
<dbReference type="Gene3D" id="3.40.50.1820">
    <property type="entry name" value="alpha/beta hydrolase"/>
    <property type="match status" value="1"/>
</dbReference>
<dbReference type="PANTHER" id="PTHR35602:SF3">
    <property type="entry name" value="ESTERASE YQIA"/>
    <property type="match status" value="1"/>
</dbReference>
<dbReference type="InterPro" id="IPR008886">
    <property type="entry name" value="UPF0227/Esterase_YqiA"/>
</dbReference>
<dbReference type="SUPFAM" id="SSF53474">
    <property type="entry name" value="alpha/beta-Hydrolases"/>
    <property type="match status" value="1"/>
</dbReference>
<comment type="caution">
    <text evidence="1">The sequence shown here is derived from an EMBL/GenBank/DDBJ whole genome shotgun (WGS) entry which is preliminary data.</text>
</comment>
<dbReference type="Proteomes" id="UP001569414">
    <property type="component" value="Unassembled WGS sequence"/>
</dbReference>
<dbReference type="RefSeq" id="WP_299581510.1">
    <property type="nucleotide sequence ID" value="NZ_JBGMEL010000004.1"/>
</dbReference>
<proteinExistence type="predicted"/>
<accession>A0ABV4NM46</accession>
<dbReference type="GO" id="GO:0016787">
    <property type="term" value="F:hydrolase activity"/>
    <property type="evidence" value="ECO:0007669"/>
    <property type="project" value="UniProtKB-KW"/>
</dbReference>
<dbReference type="Pfam" id="PF05728">
    <property type="entry name" value="UPF0227"/>
    <property type="match status" value="1"/>
</dbReference>
<evidence type="ECO:0000313" key="2">
    <source>
        <dbReference type="Proteomes" id="UP001569414"/>
    </source>
</evidence>
<keyword evidence="2" id="KW-1185">Reference proteome</keyword>
<protein>
    <submittedName>
        <fullName evidence="1">YqiA/YcfP family alpha/beta fold hydrolase</fullName>
    </submittedName>
</protein>
<name>A0ABV4NM46_9GAMM</name>
<dbReference type="EMBL" id="JBGMEL010000004">
    <property type="protein sequence ID" value="MFA0790099.1"/>
    <property type="molecule type" value="Genomic_DNA"/>
</dbReference>
<sequence>MHTQTLKGRPLLIYLHGFLSSPQSFKCQLMRERLAVDFPHITFCAPQISPYPDVARESLNSLLEGFLQSPSPIGLVGSSMGGFWCTYLGERYNLPAVLINPAVRPSRFMPAYVGRVLQPYSGEAQEYRLSEADVDTMERVEAELPSSLNGRYWLLAQRGDETLDYRDAESLYQGQRQTLEEGGDHSFQGFARYCDPIVEFLFNQQ</sequence>
<dbReference type="InterPro" id="IPR029058">
    <property type="entry name" value="AB_hydrolase_fold"/>
</dbReference>
<gene>
    <name evidence="1" type="ORF">ACCI51_06030</name>
</gene>
<evidence type="ECO:0000313" key="1">
    <source>
        <dbReference type="EMBL" id="MFA0790099.1"/>
    </source>
</evidence>
<keyword evidence="1" id="KW-0378">Hydrolase</keyword>
<dbReference type="PANTHER" id="PTHR35602">
    <property type="entry name" value="ESTERASE YQIA-RELATED"/>
    <property type="match status" value="1"/>
</dbReference>
<organism evidence="1 2">
    <name type="scientific">Microbulbifer echini</name>
    <dbReference type="NCBI Taxonomy" id="1529067"/>
    <lineage>
        <taxon>Bacteria</taxon>
        <taxon>Pseudomonadati</taxon>
        <taxon>Pseudomonadota</taxon>
        <taxon>Gammaproteobacteria</taxon>
        <taxon>Cellvibrionales</taxon>
        <taxon>Microbulbiferaceae</taxon>
        <taxon>Microbulbifer</taxon>
    </lineage>
</organism>